<dbReference type="InterPro" id="IPR036855">
    <property type="entry name" value="Znf_CCCH_sf"/>
</dbReference>
<dbReference type="Pfam" id="PF00097">
    <property type="entry name" value="zf-C3HC4"/>
    <property type="match status" value="1"/>
</dbReference>
<feature type="compositionally biased region" description="Basic and acidic residues" evidence="6">
    <location>
        <begin position="181"/>
        <end position="193"/>
    </location>
</feature>
<dbReference type="GO" id="GO:0000209">
    <property type="term" value="P:protein polyubiquitination"/>
    <property type="evidence" value="ECO:0007669"/>
    <property type="project" value="InterPro"/>
</dbReference>
<organism evidence="9 10">
    <name type="scientific">Polytolypa hystricis (strain UAMH7299)</name>
    <dbReference type="NCBI Taxonomy" id="1447883"/>
    <lineage>
        <taxon>Eukaryota</taxon>
        <taxon>Fungi</taxon>
        <taxon>Dikarya</taxon>
        <taxon>Ascomycota</taxon>
        <taxon>Pezizomycotina</taxon>
        <taxon>Eurotiomycetes</taxon>
        <taxon>Eurotiomycetidae</taxon>
        <taxon>Onygenales</taxon>
        <taxon>Onygenales incertae sedis</taxon>
        <taxon>Polytolypa</taxon>
    </lineage>
</organism>
<feature type="region of interest" description="Disordered" evidence="6">
    <location>
        <begin position="342"/>
        <end position="364"/>
    </location>
</feature>
<evidence type="ECO:0000259" key="8">
    <source>
        <dbReference type="PROSITE" id="PS50103"/>
    </source>
</evidence>
<keyword evidence="2 5" id="KW-0479">Metal-binding</keyword>
<dbReference type="InterPro" id="IPR045072">
    <property type="entry name" value="MKRN-like"/>
</dbReference>
<dbReference type="AlphaFoldDB" id="A0A2B7XQI4"/>
<evidence type="ECO:0000256" key="3">
    <source>
        <dbReference type="ARBA" id="ARBA00022771"/>
    </source>
</evidence>
<dbReference type="InterPro" id="IPR018957">
    <property type="entry name" value="Znf_C3HC4_RING-type"/>
</dbReference>
<evidence type="ECO:0000313" key="10">
    <source>
        <dbReference type="Proteomes" id="UP000224634"/>
    </source>
</evidence>
<dbReference type="InterPro" id="IPR013083">
    <property type="entry name" value="Znf_RING/FYVE/PHD"/>
</dbReference>
<dbReference type="InterPro" id="IPR000571">
    <property type="entry name" value="Znf_CCCH"/>
</dbReference>
<feature type="compositionally biased region" description="Low complexity" evidence="6">
    <location>
        <begin position="224"/>
        <end position="237"/>
    </location>
</feature>
<dbReference type="GO" id="GO:0008270">
    <property type="term" value="F:zinc ion binding"/>
    <property type="evidence" value="ECO:0007669"/>
    <property type="project" value="UniProtKB-KW"/>
</dbReference>
<dbReference type="PROSITE" id="PS50089">
    <property type="entry name" value="ZF_RING_2"/>
    <property type="match status" value="1"/>
</dbReference>
<evidence type="ECO:0000259" key="7">
    <source>
        <dbReference type="PROSITE" id="PS50089"/>
    </source>
</evidence>
<evidence type="ECO:0000256" key="4">
    <source>
        <dbReference type="ARBA" id="ARBA00022833"/>
    </source>
</evidence>
<dbReference type="OrthoDB" id="250836at2759"/>
<dbReference type="GO" id="GO:0061630">
    <property type="term" value="F:ubiquitin protein ligase activity"/>
    <property type="evidence" value="ECO:0007669"/>
    <property type="project" value="InterPro"/>
</dbReference>
<feature type="region of interest" description="Disordered" evidence="6">
    <location>
        <begin position="220"/>
        <end position="243"/>
    </location>
</feature>
<accession>A0A2B7XQI4</accession>
<feature type="region of interest" description="Disordered" evidence="6">
    <location>
        <begin position="47"/>
        <end position="75"/>
    </location>
</feature>
<dbReference type="EMBL" id="PDNA01000138">
    <property type="protein sequence ID" value="PGH11023.1"/>
    <property type="molecule type" value="Genomic_DNA"/>
</dbReference>
<dbReference type="Proteomes" id="UP000224634">
    <property type="component" value="Unassembled WGS sequence"/>
</dbReference>
<dbReference type="SMART" id="SM00184">
    <property type="entry name" value="RING"/>
    <property type="match status" value="1"/>
</dbReference>
<dbReference type="Gene3D" id="3.30.40.10">
    <property type="entry name" value="Zinc/RING finger domain, C3HC4 (zinc finger)"/>
    <property type="match status" value="1"/>
</dbReference>
<dbReference type="PROSITE" id="PS00518">
    <property type="entry name" value="ZF_RING_1"/>
    <property type="match status" value="1"/>
</dbReference>
<evidence type="ECO:0000256" key="2">
    <source>
        <dbReference type="ARBA" id="ARBA00022723"/>
    </source>
</evidence>
<feature type="zinc finger region" description="C3H1-type" evidence="5">
    <location>
        <begin position="12"/>
        <end position="39"/>
    </location>
</feature>
<feature type="compositionally biased region" description="Acidic residues" evidence="6">
    <location>
        <begin position="345"/>
        <end position="358"/>
    </location>
</feature>
<dbReference type="PANTHER" id="PTHR11224:SF10">
    <property type="entry name" value="IP09428P-RELATED"/>
    <property type="match status" value="1"/>
</dbReference>
<dbReference type="SMART" id="SM00356">
    <property type="entry name" value="ZnF_C3H1"/>
    <property type="match status" value="2"/>
</dbReference>
<protein>
    <submittedName>
        <fullName evidence="9">Uncharacterized protein</fullName>
    </submittedName>
</protein>
<dbReference type="PANTHER" id="PTHR11224">
    <property type="entry name" value="MAKORIN-RELATED"/>
    <property type="match status" value="1"/>
</dbReference>
<gene>
    <name evidence="9" type="ORF">AJ80_07299</name>
</gene>
<name>A0A2B7XQI4_POLH7</name>
<dbReference type="PROSITE" id="PS50103">
    <property type="entry name" value="ZF_C3H1"/>
    <property type="match status" value="1"/>
</dbReference>
<keyword evidence="4 5" id="KW-0862">Zinc</keyword>
<dbReference type="SUPFAM" id="SSF57850">
    <property type="entry name" value="RING/U-box"/>
    <property type="match status" value="1"/>
</dbReference>
<comment type="caution">
    <text evidence="9">The sequence shown here is derived from an EMBL/GenBank/DDBJ whole genome shotgun (WGS) entry which is preliminary data.</text>
</comment>
<keyword evidence="1" id="KW-0808">Transferase</keyword>
<dbReference type="InterPro" id="IPR001841">
    <property type="entry name" value="Znf_RING"/>
</dbReference>
<reference evidence="9 10" key="1">
    <citation type="submission" date="2017-10" db="EMBL/GenBank/DDBJ databases">
        <title>Comparative genomics in systemic dimorphic fungi from Ajellomycetaceae.</title>
        <authorList>
            <person name="Munoz J.F."/>
            <person name="Mcewen J.G."/>
            <person name="Clay O.K."/>
            <person name="Cuomo C.A."/>
        </authorList>
    </citation>
    <scope>NUCLEOTIDE SEQUENCE [LARGE SCALE GENOMIC DNA]</scope>
    <source>
        <strain evidence="9 10">UAMH7299</strain>
    </source>
</reference>
<evidence type="ECO:0000256" key="6">
    <source>
        <dbReference type="SAM" id="MobiDB-lite"/>
    </source>
</evidence>
<sequence>MATLREPRQLLPPGQVDCKWWKKGYCFRGTDCYFRHDPAVAGVDKPGAHAAAMSRQPSSTSPSTSTPSPAAADPPPAVAREQCGICLEVPTTYGLLVHCDHVFCLECIRNWRSSSTGSNNNNSNGFDLSEPNEASKMTTKKCPLCRVKSDFIVPSSVFPTPPPTTSEGPAIPSDSASDTGDGPKSKPNPEKETIVNSYLARLRRIPCRYFEDSLKSWREARDANNSSTGSASSNYRSYQSRPRPECRFGNSCHYSHMNPVTDEPYVFSQSELNNMRRSRRHPRGRGPMHFNVVNHLTMLEDVLLEVEAMHMPDGYHISHFLEYTHGYIGDDDDDFPDFMFGGPSEWEDYDSDEDDDGGFSDYMF</sequence>
<proteinExistence type="predicted"/>
<keyword evidence="10" id="KW-1185">Reference proteome</keyword>
<keyword evidence="3 5" id="KW-0863">Zinc-finger</keyword>
<feature type="region of interest" description="Disordered" evidence="6">
    <location>
        <begin position="156"/>
        <end position="193"/>
    </location>
</feature>
<dbReference type="STRING" id="1447883.A0A2B7XQI4"/>
<feature type="domain" description="RING-type" evidence="7">
    <location>
        <begin position="83"/>
        <end position="146"/>
    </location>
</feature>
<feature type="compositionally biased region" description="Low complexity" evidence="6">
    <location>
        <begin position="57"/>
        <end position="71"/>
    </location>
</feature>
<feature type="domain" description="C3H1-type" evidence="8">
    <location>
        <begin position="12"/>
        <end position="39"/>
    </location>
</feature>
<evidence type="ECO:0000256" key="5">
    <source>
        <dbReference type="PROSITE-ProRule" id="PRU00723"/>
    </source>
</evidence>
<dbReference type="InterPro" id="IPR017907">
    <property type="entry name" value="Znf_RING_CS"/>
</dbReference>
<evidence type="ECO:0000256" key="1">
    <source>
        <dbReference type="ARBA" id="ARBA00022679"/>
    </source>
</evidence>
<evidence type="ECO:0000313" key="9">
    <source>
        <dbReference type="EMBL" id="PGH11023.1"/>
    </source>
</evidence>
<dbReference type="SUPFAM" id="SSF90229">
    <property type="entry name" value="CCCH zinc finger"/>
    <property type="match status" value="1"/>
</dbReference>